<accession>A0ACC0I0A9</accession>
<protein>
    <submittedName>
        <fullName evidence="1">Uncharacterized protein</fullName>
    </submittedName>
</protein>
<proteinExistence type="predicted"/>
<gene>
    <name evidence="1" type="ORF">LOK49_LG04G00226</name>
</gene>
<dbReference type="Proteomes" id="UP001060215">
    <property type="component" value="Chromosome 2"/>
</dbReference>
<keyword evidence="2" id="KW-1185">Reference proteome</keyword>
<comment type="caution">
    <text evidence="1">The sequence shown here is derived from an EMBL/GenBank/DDBJ whole genome shotgun (WGS) entry which is preliminary data.</text>
</comment>
<evidence type="ECO:0000313" key="2">
    <source>
        <dbReference type="Proteomes" id="UP001060215"/>
    </source>
</evidence>
<reference evidence="1 2" key="1">
    <citation type="journal article" date="2022" name="Plant J.">
        <title>Chromosome-level genome of Camellia lanceoleosa provides a valuable resource for understanding genome evolution and self-incompatibility.</title>
        <authorList>
            <person name="Gong W."/>
            <person name="Xiao S."/>
            <person name="Wang L."/>
            <person name="Liao Z."/>
            <person name="Chang Y."/>
            <person name="Mo W."/>
            <person name="Hu G."/>
            <person name="Li W."/>
            <person name="Zhao G."/>
            <person name="Zhu H."/>
            <person name="Hu X."/>
            <person name="Ji K."/>
            <person name="Xiang X."/>
            <person name="Song Q."/>
            <person name="Yuan D."/>
            <person name="Jin S."/>
            <person name="Zhang L."/>
        </authorList>
    </citation>
    <scope>NUCLEOTIDE SEQUENCE [LARGE SCALE GENOMIC DNA]</scope>
    <source>
        <strain evidence="1">SQ_2022a</strain>
    </source>
</reference>
<name>A0ACC0I0A9_9ERIC</name>
<organism evidence="1 2">
    <name type="scientific">Camellia lanceoleosa</name>
    <dbReference type="NCBI Taxonomy" id="1840588"/>
    <lineage>
        <taxon>Eukaryota</taxon>
        <taxon>Viridiplantae</taxon>
        <taxon>Streptophyta</taxon>
        <taxon>Embryophyta</taxon>
        <taxon>Tracheophyta</taxon>
        <taxon>Spermatophyta</taxon>
        <taxon>Magnoliopsida</taxon>
        <taxon>eudicotyledons</taxon>
        <taxon>Gunneridae</taxon>
        <taxon>Pentapetalae</taxon>
        <taxon>asterids</taxon>
        <taxon>Ericales</taxon>
        <taxon>Theaceae</taxon>
        <taxon>Camellia</taxon>
    </lineage>
</organism>
<evidence type="ECO:0000313" key="1">
    <source>
        <dbReference type="EMBL" id="KAI8018799.1"/>
    </source>
</evidence>
<sequence>MEPSFSSSSSSQSQSPNPPLLLLTMSSSALLHRRQRRRISFSHRPPFQLLCTEGDRQRCSSEADPRSITREASVFFQGRVA</sequence>
<dbReference type="EMBL" id="CM045759">
    <property type="protein sequence ID" value="KAI8018799.1"/>
    <property type="molecule type" value="Genomic_DNA"/>
</dbReference>